<organism evidence="2 3">
    <name type="scientific">Arthrobacter humicola</name>
    <dbReference type="NCBI Taxonomy" id="409291"/>
    <lineage>
        <taxon>Bacteria</taxon>
        <taxon>Bacillati</taxon>
        <taxon>Actinomycetota</taxon>
        <taxon>Actinomycetes</taxon>
        <taxon>Micrococcales</taxon>
        <taxon>Micrococcaceae</taxon>
        <taxon>Arthrobacter</taxon>
    </lineage>
</organism>
<dbReference type="PANTHER" id="PTHR43433">
    <property type="entry name" value="HYDROLASE, ALPHA/BETA FOLD FAMILY PROTEIN"/>
    <property type="match status" value="1"/>
</dbReference>
<dbReference type="InterPro" id="IPR029058">
    <property type="entry name" value="AB_hydrolase_fold"/>
</dbReference>
<dbReference type="RefSeq" id="WP_344361121.1">
    <property type="nucleotide sequence ID" value="NZ_BAAAQB010000006.1"/>
</dbReference>
<keyword evidence="3" id="KW-1185">Reference proteome</keyword>
<dbReference type="EMBL" id="BAAAQB010000006">
    <property type="protein sequence ID" value="GAA2125751.1"/>
    <property type="molecule type" value="Genomic_DNA"/>
</dbReference>
<reference evidence="2 3" key="1">
    <citation type="journal article" date="2019" name="Int. J. Syst. Evol. Microbiol.">
        <title>The Global Catalogue of Microorganisms (GCM) 10K type strain sequencing project: providing services to taxonomists for standard genome sequencing and annotation.</title>
        <authorList>
            <consortium name="The Broad Institute Genomics Platform"/>
            <consortium name="The Broad Institute Genome Sequencing Center for Infectious Disease"/>
            <person name="Wu L."/>
            <person name="Ma J."/>
        </authorList>
    </citation>
    <scope>NUCLEOTIDE SEQUENCE [LARGE SCALE GENOMIC DNA]</scope>
    <source>
        <strain evidence="2 3">JCM 15921</strain>
    </source>
</reference>
<evidence type="ECO:0000313" key="2">
    <source>
        <dbReference type="EMBL" id="GAA2125751.1"/>
    </source>
</evidence>
<dbReference type="Proteomes" id="UP001500102">
    <property type="component" value="Unassembled WGS sequence"/>
</dbReference>
<accession>A0ABN2YE12</accession>
<dbReference type="InterPro" id="IPR050471">
    <property type="entry name" value="AB_hydrolase"/>
</dbReference>
<dbReference type="InterPro" id="IPR000073">
    <property type="entry name" value="AB_hydrolase_1"/>
</dbReference>
<dbReference type="GO" id="GO:0016787">
    <property type="term" value="F:hydrolase activity"/>
    <property type="evidence" value="ECO:0007669"/>
    <property type="project" value="UniProtKB-KW"/>
</dbReference>
<name>A0ABN2YE12_9MICC</name>
<dbReference type="SUPFAM" id="SSF53474">
    <property type="entry name" value="alpha/beta-Hydrolases"/>
    <property type="match status" value="1"/>
</dbReference>
<proteinExistence type="predicted"/>
<comment type="caution">
    <text evidence="2">The sequence shown here is derived from an EMBL/GenBank/DDBJ whole genome shotgun (WGS) entry which is preliminary data.</text>
</comment>
<dbReference type="Gene3D" id="3.40.50.1820">
    <property type="entry name" value="alpha/beta hydrolase"/>
    <property type="match status" value="1"/>
</dbReference>
<evidence type="ECO:0000313" key="3">
    <source>
        <dbReference type="Proteomes" id="UP001500102"/>
    </source>
</evidence>
<feature type="domain" description="AB hydrolase-1" evidence="1">
    <location>
        <begin position="69"/>
        <end position="298"/>
    </location>
</feature>
<dbReference type="Pfam" id="PF12697">
    <property type="entry name" value="Abhydrolase_6"/>
    <property type="match status" value="1"/>
</dbReference>
<keyword evidence="2" id="KW-0378">Hydrolase</keyword>
<gene>
    <name evidence="2" type="ORF">GCM10009825_02290</name>
</gene>
<evidence type="ECO:0000259" key="1">
    <source>
        <dbReference type="Pfam" id="PF12697"/>
    </source>
</evidence>
<dbReference type="PANTHER" id="PTHR43433:SF5">
    <property type="entry name" value="AB HYDROLASE-1 DOMAIN-CONTAINING PROTEIN"/>
    <property type="match status" value="1"/>
</dbReference>
<protein>
    <submittedName>
        <fullName evidence="2">Alpha/beta hydrolase</fullName>
    </submittedName>
</protein>
<sequence length="312" mass="33711">MVSADSNAQGEQEPERFGSALVDEAARRDAALGDVDWASLPEGAVRGAFEAPSGRLATISMGTPGNPRVLLIPGATGSKEDFVLMLPGLAAAGYFVLSCDIAGQFESAAAGPENLVPPRAHYDYDLFTNDLIAMLDAEAGPAHVVGYSFAAIVAQLAFTRRPEKFRSLTLISCPPEPGQSFRGVQRVGRVSRWVNPRIGAALMIWGIRINVAHVAPNRLRFVRYRFRFTRRSSVSDIIGLMQHAPDLRAALAAASLPKFVTVGEHDLWPLALHRRFAQSIGARIAVYRGGHSPSETSPYQMSRDLIALYGSV</sequence>